<evidence type="ECO:0000256" key="1">
    <source>
        <dbReference type="ARBA" id="ARBA00022448"/>
    </source>
</evidence>
<dbReference type="PROSITE" id="PS50893">
    <property type="entry name" value="ABC_TRANSPORTER_2"/>
    <property type="match status" value="1"/>
</dbReference>
<keyword evidence="5" id="KW-0547">Nucleotide-binding</keyword>
<evidence type="ECO:0000256" key="10">
    <source>
        <dbReference type="SAM" id="MobiDB-lite"/>
    </source>
</evidence>
<dbReference type="GO" id="GO:0016887">
    <property type="term" value="F:ATP hydrolysis activity"/>
    <property type="evidence" value="ECO:0007669"/>
    <property type="project" value="InterPro"/>
</dbReference>
<keyword evidence="4" id="KW-0997">Cell inner membrane</keyword>
<dbReference type="InterPro" id="IPR003593">
    <property type="entry name" value="AAA+_ATPase"/>
</dbReference>
<evidence type="ECO:0000259" key="11">
    <source>
        <dbReference type="PROSITE" id="PS50893"/>
    </source>
</evidence>
<keyword evidence="3 9" id="KW-0500">Molybdenum</keyword>
<dbReference type="GO" id="GO:0005524">
    <property type="term" value="F:ATP binding"/>
    <property type="evidence" value="ECO:0007669"/>
    <property type="project" value="UniProtKB-KW"/>
</dbReference>
<dbReference type="Gene3D" id="3.40.50.300">
    <property type="entry name" value="P-loop containing nucleotide triphosphate hydrolases"/>
    <property type="match status" value="1"/>
</dbReference>
<dbReference type="InterPro" id="IPR005116">
    <property type="entry name" value="Transp-assoc_OB_typ1"/>
</dbReference>
<keyword evidence="2" id="KW-1003">Cell membrane</keyword>
<evidence type="ECO:0000256" key="2">
    <source>
        <dbReference type="ARBA" id="ARBA00022475"/>
    </source>
</evidence>
<proteinExistence type="predicted"/>
<dbReference type="PROSITE" id="PS00211">
    <property type="entry name" value="ABC_TRANSPORTER_1"/>
    <property type="match status" value="1"/>
</dbReference>
<dbReference type="InterPro" id="IPR004606">
    <property type="entry name" value="Mop_domain"/>
</dbReference>
<dbReference type="SUPFAM" id="SSF52540">
    <property type="entry name" value="P-loop containing nucleoside triphosphate hydrolases"/>
    <property type="match status" value="1"/>
</dbReference>
<feature type="domain" description="Mop" evidence="12">
    <location>
        <begin position="289"/>
        <end position="361"/>
    </location>
</feature>
<keyword evidence="14" id="KW-1185">Reference proteome</keyword>
<dbReference type="RefSeq" id="WP_076485426.1">
    <property type="nucleotide sequence ID" value="NZ_FTOG01000008.1"/>
</dbReference>
<evidence type="ECO:0000259" key="12">
    <source>
        <dbReference type="PROSITE" id="PS51866"/>
    </source>
</evidence>
<evidence type="ECO:0000256" key="6">
    <source>
        <dbReference type="ARBA" id="ARBA00022840"/>
    </source>
</evidence>
<evidence type="ECO:0000256" key="9">
    <source>
        <dbReference type="PROSITE-ProRule" id="PRU01213"/>
    </source>
</evidence>
<dbReference type="GO" id="GO:0015098">
    <property type="term" value="F:molybdate ion transmembrane transporter activity"/>
    <property type="evidence" value="ECO:0007669"/>
    <property type="project" value="InterPro"/>
</dbReference>
<accession>A0A1N7NU14</accession>
<dbReference type="InterPro" id="IPR011868">
    <property type="entry name" value="ModC_ABC_ATP-bd"/>
</dbReference>
<dbReference type="AlphaFoldDB" id="A0A1N7NU14"/>
<evidence type="ECO:0000256" key="4">
    <source>
        <dbReference type="ARBA" id="ARBA00022519"/>
    </source>
</evidence>
<evidence type="ECO:0000313" key="13">
    <source>
        <dbReference type="EMBL" id="SIT01709.1"/>
    </source>
</evidence>
<dbReference type="InterPro" id="IPR027417">
    <property type="entry name" value="P-loop_NTPase"/>
</dbReference>
<dbReference type="InterPro" id="IPR003439">
    <property type="entry name" value="ABC_transporter-like_ATP-bd"/>
</dbReference>
<dbReference type="PANTHER" id="PTHR43514:SF10">
    <property type="entry name" value="MOLYBDENUM IMPORT ATP-BINDING PROTEIN MODC 2"/>
    <property type="match status" value="1"/>
</dbReference>
<dbReference type="GO" id="GO:0016020">
    <property type="term" value="C:membrane"/>
    <property type="evidence" value="ECO:0007669"/>
    <property type="project" value="InterPro"/>
</dbReference>
<dbReference type="InterPro" id="IPR050334">
    <property type="entry name" value="Molybdenum_import_ModC"/>
</dbReference>
<evidence type="ECO:0000313" key="14">
    <source>
        <dbReference type="Proteomes" id="UP000186221"/>
    </source>
</evidence>
<dbReference type="Pfam" id="PF03459">
    <property type="entry name" value="TOBE"/>
    <property type="match status" value="1"/>
</dbReference>
<dbReference type="NCBIfam" id="TIGR02142">
    <property type="entry name" value="modC_ABC"/>
    <property type="match status" value="1"/>
</dbReference>
<dbReference type="SMART" id="SM00382">
    <property type="entry name" value="AAA"/>
    <property type="match status" value="1"/>
</dbReference>
<name>A0A1N7NU14_9RHOB</name>
<dbReference type="InterPro" id="IPR017871">
    <property type="entry name" value="ABC_transporter-like_CS"/>
</dbReference>
<feature type="compositionally biased region" description="Polar residues" evidence="10">
    <location>
        <begin position="356"/>
        <end position="365"/>
    </location>
</feature>
<dbReference type="PANTHER" id="PTHR43514">
    <property type="entry name" value="ABC TRANSPORTER I FAMILY MEMBER 10"/>
    <property type="match status" value="1"/>
</dbReference>
<dbReference type="Proteomes" id="UP000186221">
    <property type="component" value="Unassembled WGS sequence"/>
</dbReference>
<sequence length="378" mass="40751">MIHASFKGRIGGFVLDAEFEALGHGVTALFGPSGCGKTTVLRCMAGLTRLPDGQLTVGAKTWQAGRKFTPIHRRAVGYVFQEASLFAHLSVRDNLCYGLKRAKGPLRVGEEEVVSLLGIAPLFERPTATLSGGERQRVAIGRALLSQPELLLMDEPLSALDRLSREEILPYLERLHARLEMPVILVSHDMTEVERLADRLVLMERGRVRAEGPLAPMLADPDLPLIHRPDLASVLEGEVVAVDDAYGLSQIAVPGGVIVVPGRLGPAGARRRMRIPAADVSLGRNPPSDTTILNALPATILSAEPEPNGSPLITVRLKLGRETGGALLLARISRKSWDSLGFAPGEPIVARLKATSLSHPSTSMETAPDWQEDDDVRD</sequence>
<dbReference type="STRING" id="453582.SAMN05421580_108139"/>
<organism evidence="13 14">
    <name type="scientific">Rhodobacter aestuarii</name>
    <dbReference type="NCBI Taxonomy" id="453582"/>
    <lineage>
        <taxon>Bacteria</taxon>
        <taxon>Pseudomonadati</taxon>
        <taxon>Pseudomonadota</taxon>
        <taxon>Alphaproteobacteria</taxon>
        <taxon>Rhodobacterales</taxon>
        <taxon>Rhodobacter group</taxon>
        <taxon>Rhodobacter</taxon>
    </lineage>
</organism>
<gene>
    <name evidence="13" type="ORF">SAMN05421580_108139</name>
</gene>
<protein>
    <submittedName>
        <fullName evidence="13">Molybdate transport system ATP-binding protein</fullName>
    </submittedName>
</protein>
<keyword evidence="7" id="KW-1278">Translocase</keyword>
<dbReference type="OrthoDB" id="9802264at2"/>
<evidence type="ECO:0000256" key="8">
    <source>
        <dbReference type="ARBA" id="ARBA00023136"/>
    </source>
</evidence>
<evidence type="ECO:0000256" key="3">
    <source>
        <dbReference type="ARBA" id="ARBA00022505"/>
    </source>
</evidence>
<dbReference type="GO" id="GO:0140359">
    <property type="term" value="F:ABC-type transporter activity"/>
    <property type="evidence" value="ECO:0007669"/>
    <property type="project" value="InterPro"/>
</dbReference>
<feature type="region of interest" description="Disordered" evidence="10">
    <location>
        <begin position="356"/>
        <end position="378"/>
    </location>
</feature>
<dbReference type="SUPFAM" id="SSF50331">
    <property type="entry name" value="MOP-like"/>
    <property type="match status" value="1"/>
</dbReference>
<evidence type="ECO:0000256" key="7">
    <source>
        <dbReference type="ARBA" id="ARBA00022967"/>
    </source>
</evidence>
<dbReference type="Gene3D" id="2.40.50.100">
    <property type="match status" value="1"/>
</dbReference>
<reference evidence="14" key="1">
    <citation type="submission" date="2017-01" db="EMBL/GenBank/DDBJ databases">
        <authorList>
            <person name="Varghese N."/>
            <person name="Submissions S."/>
        </authorList>
    </citation>
    <scope>NUCLEOTIDE SEQUENCE [LARGE SCALE GENOMIC DNA]</scope>
    <source>
        <strain evidence="14">DSM 19945</strain>
    </source>
</reference>
<dbReference type="EMBL" id="FTOG01000008">
    <property type="protein sequence ID" value="SIT01709.1"/>
    <property type="molecule type" value="Genomic_DNA"/>
</dbReference>
<evidence type="ECO:0000256" key="5">
    <source>
        <dbReference type="ARBA" id="ARBA00022741"/>
    </source>
</evidence>
<keyword evidence="1" id="KW-0813">Transport</keyword>
<dbReference type="PROSITE" id="PS51866">
    <property type="entry name" value="MOP"/>
    <property type="match status" value="1"/>
</dbReference>
<dbReference type="InterPro" id="IPR008995">
    <property type="entry name" value="Mo/tungstate-bd_C_term_dom"/>
</dbReference>
<keyword evidence="8" id="KW-0472">Membrane</keyword>
<dbReference type="Pfam" id="PF00005">
    <property type="entry name" value="ABC_tran"/>
    <property type="match status" value="1"/>
</dbReference>
<feature type="domain" description="ABC transporter" evidence="11">
    <location>
        <begin position="1"/>
        <end position="230"/>
    </location>
</feature>
<keyword evidence="6 13" id="KW-0067">ATP-binding</keyword>